<organism evidence="1 2">
    <name type="scientific">Flavobacterium agri</name>
    <dbReference type="NCBI Taxonomy" id="2743471"/>
    <lineage>
        <taxon>Bacteria</taxon>
        <taxon>Pseudomonadati</taxon>
        <taxon>Bacteroidota</taxon>
        <taxon>Flavobacteriia</taxon>
        <taxon>Flavobacteriales</taxon>
        <taxon>Flavobacteriaceae</taxon>
        <taxon>Flavobacterium</taxon>
    </lineage>
</organism>
<keyword evidence="2" id="KW-1185">Reference proteome</keyword>
<dbReference type="RefSeq" id="WP_176006583.1">
    <property type="nucleotide sequence ID" value="NZ_JABWMI010000014.1"/>
</dbReference>
<dbReference type="InterPro" id="IPR025345">
    <property type="entry name" value="DUF4249"/>
</dbReference>
<dbReference type="AlphaFoldDB" id="A0A7Y8Y4K5"/>
<comment type="caution">
    <text evidence="1">The sequence shown here is derived from an EMBL/GenBank/DDBJ whole genome shotgun (WGS) entry which is preliminary data.</text>
</comment>
<dbReference type="Pfam" id="PF14054">
    <property type="entry name" value="DUF4249"/>
    <property type="match status" value="1"/>
</dbReference>
<sequence>MNAMRLLIYIFLLGTIIGCTEPYALQSTRFESALVIQATITNEMKQHVVKLSRTYRLEETGPSFESGADVYLEDDSGNVMPFEEQDAEYISENAFIPDAQHKYTLHIVTSDGNSYSSTAEKLTTATPIENLTPVAIGIGNEQGVEIRVNTYDPTGTSRYYRYEYEEAGRFKVPFYSESEVVLFPDNNDDDSYPEILLLPRTEDARTCYRKGKSNKILVTSTQQLSEDRVINFPIRAIVDTSYILNDRYGIKVRQYVQNLASYTFYKTLREFSSTGNILSQNQPGFFYGNMRNDQHPNEKVIGYFEVSSVSEKVLMFNFNDIFPSTIAPPWPYECTFFTYNQNVFAPGPLLALDLINDLSAGTITYYEQDNQGFYIMVSDQCGDCRVTGSNVQPAFWQD</sequence>
<dbReference type="Proteomes" id="UP000535020">
    <property type="component" value="Unassembled WGS sequence"/>
</dbReference>
<dbReference type="PROSITE" id="PS51257">
    <property type="entry name" value="PROKAR_LIPOPROTEIN"/>
    <property type="match status" value="1"/>
</dbReference>
<reference evidence="1 2" key="1">
    <citation type="submission" date="2020-07" db="EMBL/GenBank/DDBJ databases">
        <authorList>
            <person name="Sun Q."/>
        </authorList>
    </citation>
    <scope>NUCLEOTIDE SEQUENCE [LARGE SCALE GENOMIC DNA]</scope>
    <source>
        <strain evidence="1 2">MAH-1</strain>
    </source>
</reference>
<evidence type="ECO:0000313" key="1">
    <source>
        <dbReference type="EMBL" id="NYA71773.1"/>
    </source>
</evidence>
<gene>
    <name evidence="1" type="ORF">HZF10_12640</name>
</gene>
<accession>A0A7Y8Y4K5</accession>
<name>A0A7Y8Y4K5_9FLAO</name>
<evidence type="ECO:0000313" key="2">
    <source>
        <dbReference type="Proteomes" id="UP000535020"/>
    </source>
</evidence>
<protein>
    <submittedName>
        <fullName evidence="1">DUF4249 domain-containing protein</fullName>
    </submittedName>
</protein>
<dbReference type="EMBL" id="JACBJI010000005">
    <property type="protein sequence ID" value="NYA71773.1"/>
    <property type="molecule type" value="Genomic_DNA"/>
</dbReference>
<proteinExistence type="predicted"/>